<dbReference type="AlphaFoldDB" id="A0A7C4H310"/>
<dbReference type="CDD" id="cd01300">
    <property type="entry name" value="YtcJ_like"/>
    <property type="match status" value="1"/>
</dbReference>
<feature type="domain" description="Amidohydrolase 3" evidence="1">
    <location>
        <begin position="47"/>
        <end position="450"/>
    </location>
</feature>
<dbReference type="Pfam" id="PF07969">
    <property type="entry name" value="Amidohydro_3"/>
    <property type="match status" value="1"/>
</dbReference>
<name>A0A7C4H310_THEPE</name>
<dbReference type="Gene3D" id="3.20.20.140">
    <property type="entry name" value="Metal-dependent hydrolases"/>
    <property type="match status" value="1"/>
</dbReference>
<accession>A0A7C4H310</accession>
<dbReference type="InterPro" id="IPR011059">
    <property type="entry name" value="Metal-dep_hydrolase_composite"/>
</dbReference>
<keyword evidence="2" id="KW-0378">Hydrolase</keyword>
<gene>
    <name evidence="2" type="ORF">ENU21_00525</name>
</gene>
<dbReference type="InterPro" id="IPR013108">
    <property type="entry name" value="Amidohydro_3"/>
</dbReference>
<dbReference type="Gene3D" id="2.30.40.10">
    <property type="entry name" value="Urease, subunit C, domain 1"/>
    <property type="match status" value="1"/>
</dbReference>
<comment type="caution">
    <text evidence="2">The sequence shown here is derived from an EMBL/GenBank/DDBJ whole genome shotgun (WGS) entry which is preliminary data.</text>
</comment>
<dbReference type="InterPro" id="IPR033932">
    <property type="entry name" value="YtcJ-like"/>
</dbReference>
<reference evidence="2" key="1">
    <citation type="journal article" date="2020" name="mSystems">
        <title>Genome- and Community-Level Interaction Insights into Carbon Utilization and Element Cycling Functions of Hydrothermarchaeota in Hydrothermal Sediment.</title>
        <authorList>
            <person name="Zhou Z."/>
            <person name="Liu Y."/>
            <person name="Xu W."/>
            <person name="Pan J."/>
            <person name="Luo Z.H."/>
            <person name="Li M."/>
        </authorList>
    </citation>
    <scope>NUCLEOTIDE SEQUENCE</scope>
    <source>
        <strain evidence="2">SpSt-649</strain>
    </source>
</reference>
<proteinExistence type="predicted"/>
<evidence type="ECO:0000259" key="1">
    <source>
        <dbReference type="Pfam" id="PF07969"/>
    </source>
</evidence>
<dbReference type="EMBL" id="DTBQ01000018">
    <property type="protein sequence ID" value="HGM46223.1"/>
    <property type="molecule type" value="Genomic_DNA"/>
</dbReference>
<dbReference type="Gene3D" id="3.10.310.70">
    <property type="match status" value="1"/>
</dbReference>
<protein>
    <submittedName>
        <fullName evidence="2">Amidohydrolase</fullName>
    </submittedName>
</protein>
<organism evidence="2">
    <name type="scientific">Thermofilum pendens</name>
    <dbReference type="NCBI Taxonomy" id="2269"/>
    <lineage>
        <taxon>Archaea</taxon>
        <taxon>Thermoproteota</taxon>
        <taxon>Thermoprotei</taxon>
        <taxon>Thermofilales</taxon>
        <taxon>Thermofilaceae</taxon>
        <taxon>Thermofilum</taxon>
    </lineage>
</organism>
<dbReference type="SUPFAM" id="SSF51556">
    <property type="entry name" value="Metallo-dependent hydrolases"/>
    <property type="match status" value="1"/>
</dbReference>
<dbReference type="PANTHER" id="PTHR22642">
    <property type="entry name" value="IMIDAZOLONEPROPIONASE"/>
    <property type="match status" value="1"/>
</dbReference>
<sequence length="502" mass="54665">MVPRLLRLVNFTYPLDDDVEAVVLSAGEGVIFAGSESSSLRFQAPLTLDLEGRLVVPGLRDAHTHLFSTALSYSGVDLKSARSIEEVKEIVRRKAAELGPGEWVVGRGWDQEKLEEKRVPSREDLDEAAPRNPVILVRVCGHAAVINTKAAEALGLAGKAPEGLERFVVKEDGRLTGLLLEDAVAWALGKVPKPSLRVVKPLICRVLGEYLSYGVVSLHSMSAGPDELSIISTLEREGLLNVKYEAYVAHEQVGEIPPGAAHLVRGVKAFADGSFGARTAALREPYSDAESAGTLLMKAEQIAELARRAAARGLDTAVHAIGDLAVEQVLEGARLAKTELRIEHASLTPPDLLERISELKLRVSVQPHFILSDTWIVDRLGYRARWVYAYRSLLSTGATLMGSSDSPVEPLNPWLGIYAAVNRGGPEGLPIHSYTASERISFKEALSIYALEKTPREYLVVLNTTSEPCSREEYARVRAVKVFAKGVQLGEIGTLTELCREK</sequence>
<dbReference type="PANTHER" id="PTHR22642:SF2">
    <property type="entry name" value="PROTEIN LONG AFTER FAR-RED 3"/>
    <property type="match status" value="1"/>
</dbReference>
<evidence type="ECO:0000313" key="2">
    <source>
        <dbReference type="EMBL" id="HGM46223.1"/>
    </source>
</evidence>
<dbReference type="GO" id="GO:0016810">
    <property type="term" value="F:hydrolase activity, acting on carbon-nitrogen (but not peptide) bonds"/>
    <property type="evidence" value="ECO:0007669"/>
    <property type="project" value="InterPro"/>
</dbReference>
<dbReference type="InterPro" id="IPR032466">
    <property type="entry name" value="Metal_Hydrolase"/>
</dbReference>